<evidence type="ECO:0000313" key="3">
    <source>
        <dbReference type="Proteomes" id="UP000184267"/>
    </source>
</evidence>
<accession>A0A1M2V3M9</accession>
<keyword evidence="3" id="KW-1185">Reference proteome</keyword>
<name>A0A1M2V3M9_TRAPU</name>
<dbReference type="EMBL" id="MNAD01001693">
    <property type="protein sequence ID" value="OJT02195.1"/>
    <property type="molecule type" value="Genomic_DNA"/>
</dbReference>
<evidence type="ECO:0000313" key="2">
    <source>
        <dbReference type="EMBL" id="OJT02195.1"/>
    </source>
</evidence>
<dbReference type="Proteomes" id="UP000184267">
    <property type="component" value="Unassembled WGS sequence"/>
</dbReference>
<organism evidence="2 3">
    <name type="scientific">Trametes pubescens</name>
    <name type="common">White-rot fungus</name>
    <dbReference type="NCBI Taxonomy" id="154538"/>
    <lineage>
        <taxon>Eukaryota</taxon>
        <taxon>Fungi</taxon>
        <taxon>Dikarya</taxon>
        <taxon>Basidiomycota</taxon>
        <taxon>Agaricomycotina</taxon>
        <taxon>Agaricomycetes</taxon>
        <taxon>Polyporales</taxon>
        <taxon>Polyporaceae</taxon>
        <taxon>Trametes</taxon>
    </lineage>
</organism>
<reference evidence="2 3" key="1">
    <citation type="submission" date="2016-10" db="EMBL/GenBank/DDBJ databases">
        <title>Genome sequence of the basidiomycete white-rot fungus Trametes pubescens.</title>
        <authorList>
            <person name="Makela M.R."/>
            <person name="Granchi Z."/>
            <person name="Peng M."/>
            <person name="De Vries R.P."/>
            <person name="Grigoriev I."/>
            <person name="Riley R."/>
            <person name="Hilden K."/>
        </authorList>
    </citation>
    <scope>NUCLEOTIDE SEQUENCE [LARGE SCALE GENOMIC DNA]</scope>
    <source>
        <strain evidence="2 3">FBCC735</strain>
    </source>
</reference>
<proteinExistence type="predicted"/>
<feature type="signal peptide" evidence="1">
    <location>
        <begin position="1"/>
        <end position="19"/>
    </location>
</feature>
<dbReference type="Gene3D" id="2.60.120.200">
    <property type="match status" value="1"/>
</dbReference>
<dbReference type="AlphaFoldDB" id="A0A1M2V3M9"/>
<protein>
    <submittedName>
        <fullName evidence="2">Uncharacterized protein</fullName>
    </submittedName>
</protein>
<comment type="caution">
    <text evidence="2">The sequence shown here is derived from an EMBL/GenBank/DDBJ whole genome shotgun (WGS) entry which is preliminary data.</text>
</comment>
<dbReference type="OrthoDB" id="10489936at2759"/>
<dbReference type="STRING" id="154538.A0A1M2V3M9"/>
<sequence length="55" mass="6213">MFSAWALCASLLLPSAVIAQYNLVKEYAGESFFDDWNFYNHFDNLTNGNVKYAAA</sequence>
<keyword evidence="1" id="KW-0732">Signal</keyword>
<evidence type="ECO:0000256" key="1">
    <source>
        <dbReference type="SAM" id="SignalP"/>
    </source>
</evidence>
<gene>
    <name evidence="2" type="ORF">TRAPUB_7310</name>
</gene>
<feature type="chain" id="PRO_5013313264" evidence="1">
    <location>
        <begin position="20"/>
        <end position="55"/>
    </location>
</feature>